<organism evidence="1 2">
    <name type="scientific">Clostridium symbiosum (strain WAL-14163)</name>
    <dbReference type="NCBI Taxonomy" id="742740"/>
    <lineage>
        <taxon>Bacteria</taxon>
        <taxon>Bacillati</taxon>
        <taxon>Bacillota</taxon>
        <taxon>Clostridia</taxon>
        <taxon>Lachnospirales</taxon>
        <taxon>Lachnospiraceae</taxon>
        <taxon>Otoolea</taxon>
    </lineage>
</organism>
<dbReference type="EMBL" id="ADLQ01000053">
    <property type="protein sequence ID" value="EGA93674.1"/>
    <property type="molecule type" value="Genomic_DNA"/>
</dbReference>
<accession>E7GN94</accession>
<reference evidence="1 2" key="1">
    <citation type="submission" date="2010-12" db="EMBL/GenBank/DDBJ databases">
        <title>The Genome Sequence of Clostridium symbiosum strain WAL-14163.</title>
        <authorList>
            <person name="Earl A."/>
            <person name="Ward D."/>
            <person name="Feldgarden M."/>
            <person name="Gevers D."/>
            <person name="Finegold S.M."/>
            <person name="Summanen P.H."/>
            <person name="Molitoris D.R."/>
            <person name="Vaisanen M.L."/>
            <person name="Daigneault M."/>
            <person name="Young S.K."/>
            <person name="Zeng Q."/>
            <person name="Gargeya S."/>
            <person name="Fitzgerald M."/>
            <person name="Haas B."/>
            <person name="Abouelleil A."/>
            <person name="Alvarado L."/>
            <person name="Arachchi H.M."/>
            <person name="Berlin A."/>
            <person name="Brown A."/>
            <person name="Chapman S.B."/>
            <person name="Chen Z."/>
            <person name="Dunbar C."/>
            <person name="Freedman E."/>
            <person name="Gearin G."/>
            <person name="Gellesch M."/>
            <person name="Goldberg J."/>
            <person name="Griggs A."/>
            <person name="Gujja S."/>
            <person name="Heilman E."/>
            <person name="Heiman D."/>
            <person name="Howarth C."/>
            <person name="Larson L."/>
            <person name="Lui A."/>
            <person name="MacDonald P.J.P."/>
            <person name="Mehta T."/>
            <person name="Montmayeur A."/>
            <person name="Murphy C."/>
            <person name="Neiman D."/>
            <person name="Pearson M."/>
            <person name="Priest M."/>
            <person name="Roberts A."/>
            <person name="Saif S."/>
            <person name="Shea T."/>
            <person name="Shenoy N."/>
            <person name="Sisk P."/>
            <person name="Stolte C."/>
            <person name="Sykes S."/>
            <person name="White J."/>
            <person name="Yandava C."/>
            <person name="Nusbaum C."/>
            <person name="Birren B."/>
        </authorList>
    </citation>
    <scope>NUCLEOTIDE SEQUENCE [LARGE SCALE GENOMIC DNA]</scope>
    <source>
        <strain evidence="1 2">WAL-14163</strain>
    </source>
</reference>
<dbReference type="Pfam" id="PF00805">
    <property type="entry name" value="Pentapeptide"/>
    <property type="match status" value="1"/>
</dbReference>
<dbReference type="AlphaFoldDB" id="E7GN94"/>
<gene>
    <name evidence="1" type="ORF">HMPREF9474_02389</name>
</gene>
<dbReference type="SUPFAM" id="SSF141571">
    <property type="entry name" value="Pentapeptide repeat-like"/>
    <property type="match status" value="1"/>
</dbReference>
<proteinExistence type="predicted"/>
<dbReference type="eggNOG" id="COG1357">
    <property type="taxonomic scope" value="Bacteria"/>
</dbReference>
<protein>
    <recommendedName>
        <fullName evidence="3">Pentapeptide repeat-containing protein</fullName>
    </recommendedName>
</protein>
<dbReference type="InterPro" id="IPR001646">
    <property type="entry name" value="5peptide_repeat"/>
</dbReference>
<sequence length="119" mass="13051">MNGCKGDGCDFSQSTFIASVLEKGTYCYGNFSNTLWKDSSIVQVKLCMAYLSDSKFKKLKFDQVDLTRAEFFHTSLKGVDLSGCLIEGITVSESFSELRGLKIDASQALDIALLLGVKI</sequence>
<keyword evidence="2" id="KW-1185">Reference proteome</keyword>
<evidence type="ECO:0000313" key="2">
    <source>
        <dbReference type="Proteomes" id="UP000002970"/>
    </source>
</evidence>
<dbReference type="STRING" id="1512.GCA_900049235_02582"/>
<comment type="caution">
    <text evidence="1">The sequence shown here is derived from an EMBL/GenBank/DDBJ whole genome shotgun (WGS) entry which is preliminary data.</text>
</comment>
<dbReference type="HOGENOM" id="CLU_033401_5_0_9"/>
<evidence type="ECO:0008006" key="3">
    <source>
        <dbReference type="Google" id="ProtNLM"/>
    </source>
</evidence>
<dbReference type="Proteomes" id="UP000002970">
    <property type="component" value="Unassembled WGS sequence"/>
</dbReference>
<dbReference type="Gene3D" id="2.160.20.80">
    <property type="entry name" value="E3 ubiquitin-protein ligase SopA"/>
    <property type="match status" value="1"/>
</dbReference>
<evidence type="ECO:0000313" key="1">
    <source>
        <dbReference type="EMBL" id="EGA93674.1"/>
    </source>
</evidence>
<name>E7GN94_CLOS6</name>